<dbReference type="Proteomes" id="UP000232722">
    <property type="component" value="Unassembled WGS sequence"/>
</dbReference>
<evidence type="ECO:0000313" key="4">
    <source>
        <dbReference type="Proteomes" id="UP000232722"/>
    </source>
</evidence>
<dbReference type="OrthoDB" id="2414517at2759"/>
<protein>
    <submittedName>
        <fullName evidence="2">Uncharacterized protein</fullName>
    </submittedName>
</protein>
<reference evidence="2 3" key="3">
    <citation type="submission" date="2017-10" db="EMBL/GenBank/DDBJ databases">
        <title>Extensive intraspecific genome diversity in a model arbuscular mycorrhizal fungus.</title>
        <authorList>
            <person name="Chen E.C.H."/>
            <person name="Morin E."/>
            <person name="Baudet D."/>
            <person name="Noel J."/>
            <person name="Ndikumana S."/>
            <person name="Charron P."/>
            <person name="St-Onge C."/>
            <person name="Giorgi J."/>
            <person name="Grigoriev I.V."/>
            <person name="Roux C."/>
            <person name="Martin F.M."/>
            <person name="Corradi N."/>
        </authorList>
    </citation>
    <scope>NUCLEOTIDE SEQUENCE [LARGE SCALE GENOMIC DNA]</scope>
    <source>
        <strain evidence="2 3">A1</strain>
    </source>
</reference>
<reference evidence="1 4" key="1">
    <citation type="submission" date="2016-04" db="EMBL/GenBank/DDBJ databases">
        <title>Genome analyses suggest a sexual origin of heterokaryosis in a supposedly ancient asexual fungus.</title>
        <authorList>
            <person name="Ropars J."/>
            <person name="Sedzielewska K."/>
            <person name="Noel J."/>
            <person name="Charron P."/>
            <person name="Farinelli L."/>
            <person name="Marton T."/>
            <person name="Kruger M."/>
            <person name="Pelin A."/>
            <person name="Brachmann A."/>
            <person name="Corradi N."/>
        </authorList>
    </citation>
    <scope>NUCLEOTIDE SEQUENCE [LARGE SCALE GENOMIC DNA]</scope>
    <source>
        <strain evidence="1 4">A5</strain>
    </source>
</reference>
<dbReference type="VEuPathDB" id="FungiDB:RhiirA1_472351"/>
<reference evidence="2 3" key="4">
    <citation type="submission" date="2017-10" db="EMBL/GenBank/DDBJ databases">
        <title>Genome analyses suggest a sexual origin of heterokaryosis in a supposedly ancient asexual fungus.</title>
        <authorList>
            <person name="Corradi N."/>
            <person name="Sedzielewska K."/>
            <person name="Noel J."/>
            <person name="Charron P."/>
            <person name="Farinelli L."/>
            <person name="Marton T."/>
            <person name="Kruger M."/>
            <person name="Pelin A."/>
            <person name="Brachmann A."/>
            <person name="Corradi N."/>
        </authorList>
    </citation>
    <scope>NUCLEOTIDE SEQUENCE [LARGE SCALE GENOMIC DNA]</scope>
    <source>
        <strain evidence="2 3">A1</strain>
    </source>
</reference>
<comment type="caution">
    <text evidence="2">The sequence shown here is derived from an EMBL/GenBank/DDBJ whole genome shotgun (WGS) entry which is preliminary data.</text>
</comment>
<evidence type="ECO:0000313" key="3">
    <source>
        <dbReference type="Proteomes" id="UP000232688"/>
    </source>
</evidence>
<evidence type="ECO:0000313" key="2">
    <source>
        <dbReference type="EMBL" id="PKC57530.1"/>
    </source>
</evidence>
<dbReference type="EMBL" id="LLXJ01003499">
    <property type="protein sequence ID" value="PKB96981.1"/>
    <property type="molecule type" value="Genomic_DNA"/>
</dbReference>
<dbReference type="AlphaFoldDB" id="A0A2I1FF36"/>
<gene>
    <name evidence="2" type="ORF">RhiirA1_472351</name>
    <name evidence="1" type="ORF">RhiirA5_433913</name>
</gene>
<evidence type="ECO:0000313" key="1">
    <source>
        <dbReference type="EMBL" id="PKB96981.1"/>
    </source>
</evidence>
<name>A0A2I1FF36_9GLOM</name>
<proteinExistence type="predicted"/>
<organism evidence="2 3">
    <name type="scientific">Rhizophagus irregularis</name>
    <dbReference type="NCBI Taxonomy" id="588596"/>
    <lineage>
        <taxon>Eukaryota</taxon>
        <taxon>Fungi</taxon>
        <taxon>Fungi incertae sedis</taxon>
        <taxon>Mucoromycota</taxon>
        <taxon>Glomeromycotina</taxon>
        <taxon>Glomeromycetes</taxon>
        <taxon>Glomerales</taxon>
        <taxon>Glomeraceae</taxon>
        <taxon>Rhizophagus</taxon>
    </lineage>
</organism>
<accession>A0A2I1FF36</accession>
<reference evidence="1 4" key="2">
    <citation type="submission" date="2017-09" db="EMBL/GenBank/DDBJ databases">
        <title>Extensive intraspecific genome diversity in a model arbuscular mycorrhizal fungus.</title>
        <authorList>
            <person name="Chen E.C."/>
            <person name="Morin E."/>
            <person name="Beaudet D."/>
            <person name="Noel J."/>
            <person name="Ndikumana S."/>
            <person name="Charron P."/>
            <person name="St-Onge C."/>
            <person name="Giorgi J."/>
            <person name="Grigoriev I.V."/>
            <person name="Roux C."/>
            <person name="Martin F.M."/>
            <person name="Corradi N."/>
        </authorList>
    </citation>
    <scope>NUCLEOTIDE SEQUENCE [LARGE SCALE GENOMIC DNA]</scope>
    <source>
        <strain evidence="1 4">A5</strain>
    </source>
</reference>
<sequence length="107" mass="12288">MIRIVEERVENFIGTWIVNIEEVTLEGLKNSICEMNLKLPALENDGVVLNFTYEVLTSERSRLQQNALAVHIEEQFQLYELGESDNPSLSVFSPFTCEYKDLENDSS</sequence>
<dbReference type="Proteomes" id="UP000232688">
    <property type="component" value="Unassembled WGS sequence"/>
</dbReference>
<dbReference type="EMBL" id="LLXH01001798">
    <property type="protein sequence ID" value="PKC57530.1"/>
    <property type="molecule type" value="Genomic_DNA"/>
</dbReference>